<accession>A0A7S2GA45</accession>
<evidence type="ECO:0000313" key="1">
    <source>
        <dbReference type="EMBL" id="CAD9441225.1"/>
    </source>
</evidence>
<organism evidence="1">
    <name type="scientific">Alexandrium andersonii</name>
    <dbReference type="NCBI Taxonomy" id="327968"/>
    <lineage>
        <taxon>Eukaryota</taxon>
        <taxon>Sar</taxon>
        <taxon>Alveolata</taxon>
        <taxon>Dinophyceae</taxon>
        <taxon>Gonyaulacales</taxon>
        <taxon>Pyrocystaceae</taxon>
        <taxon>Alexandrium</taxon>
    </lineage>
</organism>
<gene>
    <name evidence="1" type="ORF">AAND1436_LOCUS21938</name>
</gene>
<reference evidence="1" key="1">
    <citation type="submission" date="2021-01" db="EMBL/GenBank/DDBJ databases">
        <authorList>
            <person name="Corre E."/>
            <person name="Pelletier E."/>
            <person name="Niang G."/>
            <person name="Scheremetjew M."/>
            <person name="Finn R."/>
            <person name="Kale V."/>
            <person name="Holt S."/>
            <person name="Cochrane G."/>
            <person name="Meng A."/>
            <person name="Brown T."/>
            <person name="Cohen L."/>
        </authorList>
    </citation>
    <scope>NUCLEOTIDE SEQUENCE</scope>
    <source>
        <strain evidence="1">CCMP2222</strain>
    </source>
</reference>
<dbReference type="AlphaFoldDB" id="A0A7S2GA45"/>
<name>A0A7S2GA45_9DINO</name>
<protein>
    <submittedName>
        <fullName evidence="1">Uncharacterized protein</fullName>
    </submittedName>
</protein>
<proteinExistence type="predicted"/>
<sequence>MFKRKCCSSPMATEFATITKHMQVSKIGEFSMRCTEARRLGRVDTEMRRLPRESSIALASIPSCDAERVTFDDSVAVADSAPPAPPSLEPATLRVAALNWAKGAVLLTTDGRRALGP</sequence>
<dbReference type="EMBL" id="HBGQ01044778">
    <property type="protein sequence ID" value="CAD9441225.1"/>
    <property type="molecule type" value="Transcribed_RNA"/>
</dbReference>